<keyword evidence="3" id="KW-1185">Reference proteome</keyword>
<feature type="compositionally biased region" description="Acidic residues" evidence="1">
    <location>
        <begin position="276"/>
        <end position="288"/>
    </location>
</feature>
<gene>
    <name evidence="2" type="ORF">PCOR1329_LOCUS65786</name>
</gene>
<accession>A0ABN9WBE7</accession>
<reference evidence="2" key="1">
    <citation type="submission" date="2023-10" db="EMBL/GenBank/DDBJ databases">
        <authorList>
            <person name="Chen Y."/>
            <person name="Shah S."/>
            <person name="Dougan E. K."/>
            <person name="Thang M."/>
            <person name="Chan C."/>
        </authorList>
    </citation>
    <scope>NUCLEOTIDE SEQUENCE [LARGE SCALE GENOMIC DNA]</scope>
</reference>
<name>A0ABN9WBE7_9DINO</name>
<feature type="region of interest" description="Disordered" evidence="1">
    <location>
        <begin position="440"/>
        <end position="468"/>
    </location>
</feature>
<feature type="compositionally biased region" description="Low complexity" evidence="1">
    <location>
        <begin position="444"/>
        <end position="453"/>
    </location>
</feature>
<dbReference type="Proteomes" id="UP001189429">
    <property type="component" value="Unassembled WGS sequence"/>
</dbReference>
<evidence type="ECO:0000256" key="1">
    <source>
        <dbReference type="SAM" id="MobiDB-lite"/>
    </source>
</evidence>
<proteinExistence type="predicted"/>
<protein>
    <submittedName>
        <fullName evidence="2">Uncharacterized protein</fullName>
    </submittedName>
</protein>
<feature type="region of interest" description="Disordered" evidence="1">
    <location>
        <begin position="276"/>
        <end position="296"/>
    </location>
</feature>
<sequence length="493" mass="55290">MPGFLLQSMDFAVERRQRGERGLHGRVAVTNVSIQEIHLKKSTTYLPHIAILLKLRWLLRLHSACSELNYKVLATKQLVLHLQHLILQEKTEAMADSMFQTKYSSHVGSHLSLNAVLEDIFDQLKGSLGGSWKGFCEFVASCSPRFALAISDMDGGWKHGNTAQHKVVENDSLAMTIDTIFLTNFLRQRRDEEGGLQGLLKDMESLGIPPLQLPTMQGARNLLNYGMQHLGLLSADQRAALRSIGQKSLEKQAQCDAVMLCAELELQSYEVVASGWDDDDGSSDDSGENDLTPMDRAPTLASMRSMVATPDGKVARAVFVEKPEVKSRIFKAAILALRFYNIFPKGIRDRLWQILAEDYNLTAKQTRELQKAPGLETDGKRLTQMQLNDVEDREKARLHQFMVDFGRNTSHCLMPPLVQSPSQAGRSPEYTNWKEKQLMTQSLPSLRPASSRDASPRPPWKTWKGSPLTVDSRTGQFKVSGYFEKLAPLRQPG</sequence>
<organism evidence="2 3">
    <name type="scientific">Prorocentrum cordatum</name>
    <dbReference type="NCBI Taxonomy" id="2364126"/>
    <lineage>
        <taxon>Eukaryota</taxon>
        <taxon>Sar</taxon>
        <taxon>Alveolata</taxon>
        <taxon>Dinophyceae</taxon>
        <taxon>Prorocentrales</taxon>
        <taxon>Prorocentraceae</taxon>
        <taxon>Prorocentrum</taxon>
    </lineage>
</organism>
<comment type="caution">
    <text evidence="2">The sequence shown here is derived from an EMBL/GenBank/DDBJ whole genome shotgun (WGS) entry which is preliminary data.</text>
</comment>
<evidence type="ECO:0000313" key="2">
    <source>
        <dbReference type="EMBL" id="CAK0883609.1"/>
    </source>
</evidence>
<evidence type="ECO:0000313" key="3">
    <source>
        <dbReference type="Proteomes" id="UP001189429"/>
    </source>
</evidence>
<dbReference type="EMBL" id="CAUYUJ010018438">
    <property type="protein sequence ID" value="CAK0883609.1"/>
    <property type="molecule type" value="Genomic_DNA"/>
</dbReference>